<dbReference type="SMART" id="SM00091">
    <property type="entry name" value="PAS"/>
    <property type="match status" value="2"/>
</dbReference>
<dbReference type="Pfam" id="PF08447">
    <property type="entry name" value="PAS_3"/>
    <property type="match status" value="1"/>
</dbReference>
<dbReference type="InterPro" id="IPR036097">
    <property type="entry name" value="HisK_dim/P_sf"/>
</dbReference>
<dbReference type="InterPro" id="IPR001610">
    <property type="entry name" value="PAC"/>
</dbReference>
<dbReference type="PROSITE" id="PS50839">
    <property type="entry name" value="CHASE"/>
    <property type="match status" value="1"/>
</dbReference>
<feature type="domain" description="PAC" evidence="12">
    <location>
        <begin position="566"/>
        <end position="619"/>
    </location>
</feature>
<dbReference type="EC" id="2.7.13.3" evidence="3"/>
<evidence type="ECO:0000256" key="1">
    <source>
        <dbReference type="ARBA" id="ARBA00000085"/>
    </source>
</evidence>
<dbReference type="SMART" id="SM00387">
    <property type="entry name" value="HATPase_c"/>
    <property type="match status" value="1"/>
</dbReference>
<reference evidence="14 15" key="1">
    <citation type="submission" date="2020-08" db="EMBL/GenBank/DDBJ databases">
        <title>Novel species isolated from subtropical streams in China.</title>
        <authorList>
            <person name="Lu H."/>
        </authorList>
    </citation>
    <scope>NUCLEOTIDE SEQUENCE [LARGE SCALE GENOMIC DNA]</scope>
    <source>
        <strain evidence="14 15">LX15W</strain>
    </source>
</reference>
<evidence type="ECO:0000256" key="2">
    <source>
        <dbReference type="ARBA" id="ARBA00004370"/>
    </source>
</evidence>
<keyword evidence="9" id="KW-0472">Membrane</keyword>
<keyword evidence="7" id="KW-0418">Kinase</keyword>
<dbReference type="CDD" id="cd00082">
    <property type="entry name" value="HisKA"/>
    <property type="match status" value="1"/>
</dbReference>
<sequence length="860" mass="96800">MKDLPPSFEAIQTSARRKGYSRSYAYRLIFLCSVVLTAVAWNYADQHLHDLAQERFERRVNSTRDAVLTRMQQYQQFLNGGVGLFVGSSHVSRQEWHDFVENANIEQNFPGLQNMAVDFPIRAQDKAAHIASVRAEGFPNYTIIPEQPAREVYHSLVYVEPFSGRNLRAFGFDMYTNPIRREAMDRAIDLGMPSMSAAVKLVQENTQDAQYGFIFCYPVFHQRASLNSADERRKNLRALICGAFRMKDLMRGIFGTAISDVDLEIFDSGASNLDSSLYSSVGAMTVAHSDYRRELTTEIGGHKWLLRVTANQNFLKAAGKTQSILIAIGGILFNLGLFFALSTAKRREEDAIVRNEHNSNLFKSVMDCTTSFIHVRNTQGRYLYVNKEYESVFECRNELVCGKHYTEVLPEYFWATVRENDKIILQSGATLRTETIVHKESGSRVYLVIRSPLFDSAGRIIGTCGVGMDISPIKQLEQEKEAAFESLRLSEERWAFAIEGSGDGVWDWNLITNKVKLSVRGKEMLGYADSEIDDEVTEWEHRIHPDDRENVRREMNAHLHSASKGFAVELRLLCKDGSYKWIYDRGLIVKRDEQGRAVRMVGTMVDISKRKEIDRIKAEFISTVSHELRTPVTSIRGALGLLENGVMGQLEPKVMELVKVANRNSQRLITLVNDILDMEKLLSGKMAMNISRVSLRVLLQQAIDENAAYAAGFSVKINLVDCLESVDGGDEDCHIDADPDRVKQVLANLLSNAAKFSHAGDVVLLSLRKQENQVVVYVEDHGSGIPLDFQPRIFEAFAQADCTDTRQQGSTGLGLNISKKLIEQMGGEIGFTSEVGKGTCFWFALPLPRNDAPQDADLTQ</sequence>
<dbReference type="InterPro" id="IPR000700">
    <property type="entry name" value="PAS-assoc_C"/>
</dbReference>
<dbReference type="InterPro" id="IPR006189">
    <property type="entry name" value="CHASE_dom"/>
</dbReference>
<keyword evidence="8" id="KW-1133">Transmembrane helix</keyword>
<evidence type="ECO:0000256" key="7">
    <source>
        <dbReference type="ARBA" id="ARBA00022777"/>
    </source>
</evidence>
<comment type="subcellular location">
    <subcellularLocation>
        <location evidence="2">Membrane</location>
    </subcellularLocation>
</comment>
<dbReference type="SMART" id="SM00388">
    <property type="entry name" value="HisKA"/>
    <property type="match status" value="1"/>
</dbReference>
<feature type="domain" description="CHASE" evidence="13">
    <location>
        <begin position="148"/>
        <end position="280"/>
    </location>
</feature>
<keyword evidence="4" id="KW-0597">Phosphoprotein</keyword>
<evidence type="ECO:0000256" key="8">
    <source>
        <dbReference type="ARBA" id="ARBA00022989"/>
    </source>
</evidence>
<dbReference type="PROSITE" id="PS50112">
    <property type="entry name" value="PAS"/>
    <property type="match status" value="1"/>
</dbReference>
<dbReference type="EMBL" id="JACOGA010000002">
    <property type="protein sequence ID" value="MBC3872592.1"/>
    <property type="molecule type" value="Genomic_DNA"/>
</dbReference>
<dbReference type="Gene3D" id="1.10.287.130">
    <property type="match status" value="1"/>
</dbReference>
<evidence type="ECO:0000313" key="15">
    <source>
        <dbReference type="Proteomes" id="UP000624279"/>
    </source>
</evidence>
<organism evidence="14 15">
    <name type="scientific">Undibacterium flavidum</name>
    <dbReference type="NCBI Taxonomy" id="2762297"/>
    <lineage>
        <taxon>Bacteria</taxon>
        <taxon>Pseudomonadati</taxon>
        <taxon>Pseudomonadota</taxon>
        <taxon>Betaproteobacteria</taxon>
        <taxon>Burkholderiales</taxon>
        <taxon>Oxalobacteraceae</taxon>
        <taxon>Undibacterium</taxon>
    </lineage>
</organism>
<dbReference type="PRINTS" id="PR00344">
    <property type="entry name" value="BCTRLSENSOR"/>
</dbReference>
<evidence type="ECO:0000256" key="4">
    <source>
        <dbReference type="ARBA" id="ARBA00022553"/>
    </source>
</evidence>
<feature type="domain" description="PAC" evidence="12">
    <location>
        <begin position="431"/>
        <end position="482"/>
    </location>
</feature>
<gene>
    <name evidence="14" type="ORF">H8K55_03245</name>
</gene>
<dbReference type="CDD" id="cd00130">
    <property type="entry name" value="PAS"/>
    <property type="match status" value="2"/>
</dbReference>
<dbReference type="SMART" id="SM01079">
    <property type="entry name" value="CHASE"/>
    <property type="match status" value="1"/>
</dbReference>
<accession>A0ABR6Y7L7</accession>
<dbReference type="InterPro" id="IPR013656">
    <property type="entry name" value="PAS_4"/>
</dbReference>
<evidence type="ECO:0000256" key="6">
    <source>
        <dbReference type="ARBA" id="ARBA00022692"/>
    </source>
</evidence>
<keyword evidence="5" id="KW-0808">Transferase</keyword>
<evidence type="ECO:0000256" key="3">
    <source>
        <dbReference type="ARBA" id="ARBA00012438"/>
    </source>
</evidence>
<dbReference type="PROSITE" id="PS50113">
    <property type="entry name" value="PAC"/>
    <property type="match status" value="2"/>
</dbReference>
<dbReference type="InterPro" id="IPR003594">
    <property type="entry name" value="HATPase_dom"/>
</dbReference>
<dbReference type="InterPro" id="IPR004358">
    <property type="entry name" value="Sig_transdc_His_kin-like_C"/>
</dbReference>
<dbReference type="PROSITE" id="PS50109">
    <property type="entry name" value="HIS_KIN"/>
    <property type="match status" value="1"/>
</dbReference>
<keyword evidence="6" id="KW-0812">Transmembrane</keyword>
<proteinExistence type="predicted"/>
<evidence type="ECO:0000259" key="10">
    <source>
        <dbReference type="PROSITE" id="PS50109"/>
    </source>
</evidence>
<dbReference type="InterPro" id="IPR000014">
    <property type="entry name" value="PAS"/>
</dbReference>
<dbReference type="PANTHER" id="PTHR43047:SF72">
    <property type="entry name" value="OSMOSENSING HISTIDINE PROTEIN KINASE SLN1"/>
    <property type="match status" value="1"/>
</dbReference>
<dbReference type="InterPro" id="IPR035965">
    <property type="entry name" value="PAS-like_dom_sf"/>
</dbReference>
<dbReference type="InterPro" id="IPR003661">
    <property type="entry name" value="HisK_dim/P_dom"/>
</dbReference>
<evidence type="ECO:0000259" key="11">
    <source>
        <dbReference type="PROSITE" id="PS50112"/>
    </source>
</evidence>
<feature type="domain" description="PAS" evidence="11">
    <location>
        <begin position="490"/>
        <end position="562"/>
    </location>
</feature>
<dbReference type="Proteomes" id="UP000624279">
    <property type="component" value="Unassembled WGS sequence"/>
</dbReference>
<dbReference type="CDD" id="cd16922">
    <property type="entry name" value="HATPase_EvgS-ArcB-TorS-like"/>
    <property type="match status" value="1"/>
</dbReference>
<dbReference type="Pfam" id="PF08448">
    <property type="entry name" value="PAS_4"/>
    <property type="match status" value="1"/>
</dbReference>
<feature type="domain" description="Histidine kinase" evidence="10">
    <location>
        <begin position="623"/>
        <end position="849"/>
    </location>
</feature>
<dbReference type="InterPro" id="IPR042240">
    <property type="entry name" value="CHASE_sf"/>
</dbReference>
<keyword evidence="15" id="KW-1185">Reference proteome</keyword>
<protein>
    <recommendedName>
        <fullName evidence="3">histidine kinase</fullName>
        <ecNumber evidence="3">2.7.13.3</ecNumber>
    </recommendedName>
</protein>
<dbReference type="Pfam" id="PF00512">
    <property type="entry name" value="HisKA"/>
    <property type="match status" value="1"/>
</dbReference>
<dbReference type="NCBIfam" id="TIGR00229">
    <property type="entry name" value="sensory_box"/>
    <property type="match status" value="2"/>
</dbReference>
<dbReference type="RefSeq" id="WP_186940579.1">
    <property type="nucleotide sequence ID" value="NZ_JACOGA010000002.1"/>
</dbReference>
<evidence type="ECO:0000256" key="9">
    <source>
        <dbReference type="ARBA" id="ARBA00023136"/>
    </source>
</evidence>
<evidence type="ECO:0000256" key="5">
    <source>
        <dbReference type="ARBA" id="ARBA00022679"/>
    </source>
</evidence>
<dbReference type="Gene3D" id="3.30.565.10">
    <property type="entry name" value="Histidine kinase-like ATPase, C-terminal domain"/>
    <property type="match status" value="1"/>
</dbReference>
<dbReference type="Pfam" id="PF02518">
    <property type="entry name" value="HATPase_c"/>
    <property type="match status" value="1"/>
</dbReference>
<dbReference type="SUPFAM" id="SSF47384">
    <property type="entry name" value="Homodimeric domain of signal transducing histidine kinase"/>
    <property type="match status" value="1"/>
</dbReference>
<dbReference type="Pfam" id="PF03924">
    <property type="entry name" value="CHASE"/>
    <property type="match status" value="1"/>
</dbReference>
<evidence type="ECO:0000259" key="13">
    <source>
        <dbReference type="PROSITE" id="PS50839"/>
    </source>
</evidence>
<dbReference type="Gene3D" id="3.30.450.20">
    <property type="entry name" value="PAS domain"/>
    <property type="match status" value="2"/>
</dbReference>
<name>A0ABR6Y7L7_9BURK</name>
<evidence type="ECO:0000259" key="12">
    <source>
        <dbReference type="PROSITE" id="PS50113"/>
    </source>
</evidence>
<comment type="catalytic activity">
    <reaction evidence="1">
        <text>ATP + protein L-histidine = ADP + protein N-phospho-L-histidine.</text>
        <dbReference type="EC" id="2.7.13.3"/>
    </reaction>
</comment>
<dbReference type="SUPFAM" id="SSF55785">
    <property type="entry name" value="PYP-like sensor domain (PAS domain)"/>
    <property type="match status" value="2"/>
</dbReference>
<dbReference type="SMART" id="SM00086">
    <property type="entry name" value="PAC"/>
    <property type="match status" value="2"/>
</dbReference>
<dbReference type="InterPro" id="IPR013655">
    <property type="entry name" value="PAS_fold_3"/>
</dbReference>
<dbReference type="SUPFAM" id="SSF55874">
    <property type="entry name" value="ATPase domain of HSP90 chaperone/DNA topoisomerase II/histidine kinase"/>
    <property type="match status" value="1"/>
</dbReference>
<evidence type="ECO:0000313" key="14">
    <source>
        <dbReference type="EMBL" id="MBC3872592.1"/>
    </source>
</evidence>
<dbReference type="InterPro" id="IPR036890">
    <property type="entry name" value="HATPase_C_sf"/>
</dbReference>
<dbReference type="InterPro" id="IPR005467">
    <property type="entry name" value="His_kinase_dom"/>
</dbReference>
<dbReference type="Gene3D" id="3.30.450.350">
    <property type="entry name" value="CHASE domain"/>
    <property type="match status" value="1"/>
</dbReference>
<dbReference type="PANTHER" id="PTHR43047">
    <property type="entry name" value="TWO-COMPONENT HISTIDINE PROTEIN KINASE"/>
    <property type="match status" value="1"/>
</dbReference>
<comment type="caution">
    <text evidence="14">The sequence shown here is derived from an EMBL/GenBank/DDBJ whole genome shotgun (WGS) entry which is preliminary data.</text>
</comment>